<gene>
    <name evidence="2" type="ORF">NCTC10754_00465</name>
</gene>
<evidence type="ECO:0000256" key="1">
    <source>
        <dbReference type="SAM" id="MobiDB-lite"/>
    </source>
</evidence>
<evidence type="ECO:0000313" key="2">
    <source>
        <dbReference type="EMBL" id="VFB17944.1"/>
    </source>
</evidence>
<dbReference type="RefSeq" id="WP_430539201.1">
    <property type="nucleotide sequence ID" value="NZ_CAACYJ010000002.1"/>
</dbReference>
<feature type="region of interest" description="Disordered" evidence="1">
    <location>
        <begin position="39"/>
        <end position="59"/>
    </location>
</feature>
<sequence length="59" mass="6621">MSDATILFRDALQSVYGLLDWRLVPGGDIHRFHMTATPKLCPKKKPSRRAAKQKGPADE</sequence>
<name>A0A449IET2_PSEFR</name>
<dbReference type="AlphaFoldDB" id="A0A449IET2"/>
<feature type="compositionally biased region" description="Basic residues" evidence="1">
    <location>
        <begin position="41"/>
        <end position="52"/>
    </location>
</feature>
<proteinExistence type="predicted"/>
<reference evidence="2 3" key="1">
    <citation type="submission" date="2019-02" db="EMBL/GenBank/DDBJ databases">
        <authorList>
            <consortium name="Pathogen Informatics"/>
        </authorList>
    </citation>
    <scope>NUCLEOTIDE SEQUENCE [LARGE SCALE GENOMIC DNA]</scope>
    <source>
        <strain evidence="2 3">3012STDY7103891</strain>
    </source>
</reference>
<dbReference type="Proteomes" id="UP000330809">
    <property type="component" value="Unassembled WGS sequence"/>
</dbReference>
<dbReference type="EMBL" id="CAACYJ010000002">
    <property type="protein sequence ID" value="VFB17944.1"/>
    <property type="molecule type" value="Genomic_DNA"/>
</dbReference>
<accession>A0A449IET2</accession>
<evidence type="ECO:0000313" key="3">
    <source>
        <dbReference type="Proteomes" id="UP000330809"/>
    </source>
</evidence>
<protein>
    <submittedName>
        <fullName evidence="2">Uncharacterized protein</fullName>
    </submittedName>
</protein>
<organism evidence="2 3">
    <name type="scientific">Pseudomonas fragi</name>
    <dbReference type="NCBI Taxonomy" id="296"/>
    <lineage>
        <taxon>Bacteria</taxon>
        <taxon>Pseudomonadati</taxon>
        <taxon>Pseudomonadota</taxon>
        <taxon>Gammaproteobacteria</taxon>
        <taxon>Pseudomonadales</taxon>
        <taxon>Pseudomonadaceae</taxon>
        <taxon>Pseudomonas</taxon>
    </lineage>
</organism>